<dbReference type="AlphaFoldDB" id="A0A6G9Y7U4"/>
<accession>A0A6G9Y7U4</accession>
<dbReference type="RefSeq" id="WP_238847113.1">
    <property type="nucleotide sequence ID" value="NZ_CP046172.1"/>
</dbReference>
<dbReference type="Proteomes" id="UP000503540">
    <property type="component" value="Chromosome"/>
</dbReference>
<dbReference type="KEGG" id="nah:F5544_06125"/>
<keyword evidence="1" id="KW-0812">Transmembrane</keyword>
<evidence type="ECO:0000313" key="3">
    <source>
        <dbReference type="Proteomes" id="UP000503540"/>
    </source>
</evidence>
<name>A0A6G9Y7U4_9NOCA</name>
<sequence length="93" mass="9670">MASALLNAGQQVGGAVGTALLTTIAVQAQKSYLTGHQGLDNLFARAAIHSYDVAFYIGAGFFVAAIPVIALMIRDRPRNLIEGDAEQLVAVGV</sequence>
<evidence type="ECO:0000256" key="1">
    <source>
        <dbReference type="SAM" id="Phobius"/>
    </source>
</evidence>
<keyword evidence="3" id="KW-1185">Reference proteome</keyword>
<gene>
    <name evidence="2" type="ORF">F5544_06125</name>
</gene>
<dbReference type="Gene3D" id="1.20.1250.20">
    <property type="entry name" value="MFS general substrate transporter like domains"/>
    <property type="match status" value="1"/>
</dbReference>
<evidence type="ECO:0008006" key="4">
    <source>
        <dbReference type="Google" id="ProtNLM"/>
    </source>
</evidence>
<evidence type="ECO:0000313" key="2">
    <source>
        <dbReference type="EMBL" id="QIS09136.1"/>
    </source>
</evidence>
<dbReference type="SUPFAM" id="SSF103473">
    <property type="entry name" value="MFS general substrate transporter"/>
    <property type="match status" value="1"/>
</dbReference>
<protein>
    <recommendedName>
        <fullName evidence="4">MFS transporter</fullName>
    </recommendedName>
</protein>
<dbReference type="EMBL" id="CP046172">
    <property type="protein sequence ID" value="QIS09136.1"/>
    <property type="molecule type" value="Genomic_DNA"/>
</dbReference>
<organism evidence="2 3">
    <name type="scientific">Nocardia arthritidis</name>
    <dbReference type="NCBI Taxonomy" id="228602"/>
    <lineage>
        <taxon>Bacteria</taxon>
        <taxon>Bacillati</taxon>
        <taxon>Actinomycetota</taxon>
        <taxon>Actinomycetes</taxon>
        <taxon>Mycobacteriales</taxon>
        <taxon>Nocardiaceae</taxon>
        <taxon>Nocardia</taxon>
    </lineage>
</organism>
<dbReference type="InterPro" id="IPR036259">
    <property type="entry name" value="MFS_trans_sf"/>
</dbReference>
<reference evidence="2 3" key="1">
    <citation type="journal article" date="2019" name="ACS Chem. Biol.">
        <title>Identification and Mobilization of a Cryptic Antibiotic Biosynthesis Gene Locus from a Human-Pathogenic Nocardia Isolate.</title>
        <authorList>
            <person name="Herisse M."/>
            <person name="Ishida K."/>
            <person name="Porter J.L."/>
            <person name="Howden B."/>
            <person name="Hertweck C."/>
            <person name="Stinear T.P."/>
            <person name="Pidot S.J."/>
        </authorList>
    </citation>
    <scope>NUCLEOTIDE SEQUENCE [LARGE SCALE GENOMIC DNA]</scope>
    <source>
        <strain evidence="2 3">AUSMDU00012717</strain>
    </source>
</reference>
<proteinExistence type="predicted"/>
<keyword evidence="1" id="KW-1133">Transmembrane helix</keyword>
<feature type="transmembrane region" description="Helical" evidence="1">
    <location>
        <begin position="53"/>
        <end position="73"/>
    </location>
</feature>
<keyword evidence="1" id="KW-0472">Membrane</keyword>